<dbReference type="Proteomes" id="UP000815677">
    <property type="component" value="Unassembled WGS sequence"/>
</dbReference>
<dbReference type="Pfam" id="PF13649">
    <property type="entry name" value="Methyltransf_25"/>
    <property type="match status" value="1"/>
</dbReference>
<accession>A0ABQ0LFU1</accession>
<dbReference type="InterPro" id="IPR029063">
    <property type="entry name" value="SAM-dependent_MTases_sf"/>
</dbReference>
<protein>
    <recommendedName>
        <fullName evidence="1">Methyltransferase domain-containing protein</fullName>
    </recommendedName>
</protein>
<proteinExistence type="predicted"/>
<dbReference type="SUPFAM" id="SSF53335">
    <property type="entry name" value="S-adenosyl-L-methionine-dependent methyltransferases"/>
    <property type="match status" value="1"/>
</dbReference>
<evidence type="ECO:0000313" key="3">
    <source>
        <dbReference type="Proteomes" id="UP000815677"/>
    </source>
</evidence>
<dbReference type="CDD" id="cd02440">
    <property type="entry name" value="AdoMet_MTases"/>
    <property type="match status" value="1"/>
</dbReference>
<dbReference type="InterPro" id="IPR041698">
    <property type="entry name" value="Methyltransf_25"/>
</dbReference>
<sequence>MVAQGFLGFRRYKKREGYGTTSPQVPRLSIMEATPINHTHRDYHQYPGAQYILPTDGPEKQRLARQHNMLKKLFGGRILFAPVNLKQGDKVLESGTGSGIWTVEVAATVDPSVEFIGVDIESGLFPEAPPQNLSFRANSVLELPSEWNNTFTLVHQRLLVLGLQIPQWPQALSEIFRVVRPGGWIQLLEMAPIDAKIEQGSRPHTEKLTAILRSVMTARKLYLNVAHDLPKLLADVGFVDIQRESRFQKVGKTPGEDDTESKNNTIGIFRGIKTPVLKAGGFGLVSSEEEYEALLEGFGLEWDGLPPQDQEIIVVWGRKPLRP</sequence>
<gene>
    <name evidence="2" type="ORF">MCHLO_06718</name>
</gene>
<reference evidence="2" key="1">
    <citation type="submission" date="2014-09" db="EMBL/GenBank/DDBJ databases">
        <title>Genome sequence of the luminous mushroom Mycena chlorophos for searching fungal bioluminescence genes.</title>
        <authorList>
            <person name="Tanaka Y."/>
            <person name="Kasuga D."/>
            <person name="Oba Y."/>
            <person name="Hase S."/>
            <person name="Sato K."/>
            <person name="Oba Y."/>
            <person name="Sakakibara Y."/>
        </authorList>
    </citation>
    <scope>NUCLEOTIDE SEQUENCE</scope>
</reference>
<dbReference type="PANTHER" id="PTHR43591">
    <property type="entry name" value="METHYLTRANSFERASE"/>
    <property type="match status" value="1"/>
</dbReference>
<evidence type="ECO:0000259" key="1">
    <source>
        <dbReference type="Pfam" id="PF13649"/>
    </source>
</evidence>
<evidence type="ECO:0000313" key="2">
    <source>
        <dbReference type="EMBL" id="GAT49404.1"/>
    </source>
</evidence>
<feature type="domain" description="Methyltransferase" evidence="1">
    <location>
        <begin position="91"/>
        <end position="183"/>
    </location>
</feature>
<keyword evidence="3" id="KW-1185">Reference proteome</keyword>
<name>A0ABQ0LFU1_MYCCL</name>
<dbReference type="Gene3D" id="3.40.50.150">
    <property type="entry name" value="Vaccinia Virus protein VP39"/>
    <property type="match status" value="1"/>
</dbReference>
<organism evidence="2 3">
    <name type="scientific">Mycena chlorophos</name>
    <name type="common">Agaric fungus</name>
    <name type="synonym">Agaricus chlorophos</name>
    <dbReference type="NCBI Taxonomy" id="658473"/>
    <lineage>
        <taxon>Eukaryota</taxon>
        <taxon>Fungi</taxon>
        <taxon>Dikarya</taxon>
        <taxon>Basidiomycota</taxon>
        <taxon>Agaricomycotina</taxon>
        <taxon>Agaricomycetes</taxon>
        <taxon>Agaricomycetidae</taxon>
        <taxon>Agaricales</taxon>
        <taxon>Marasmiineae</taxon>
        <taxon>Mycenaceae</taxon>
        <taxon>Mycena</taxon>
    </lineage>
</organism>
<dbReference type="EMBL" id="DF845479">
    <property type="protein sequence ID" value="GAT49404.1"/>
    <property type="molecule type" value="Genomic_DNA"/>
</dbReference>
<dbReference type="PANTHER" id="PTHR43591:SF105">
    <property type="entry name" value="METHYLTRANSFERASE DOMAIN-CONTAINING PROTEIN-RELATED"/>
    <property type="match status" value="1"/>
</dbReference>